<dbReference type="AlphaFoldDB" id="A0AAN8X7P7"/>
<accession>A0AAN8X7P7</accession>
<keyword evidence="2" id="KW-1185">Reference proteome</keyword>
<feature type="non-terminal residue" evidence="1">
    <location>
        <position position="76"/>
    </location>
</feature>
<name>A0AAN8X7P7_HALRR</name>
<dbReference type="EMBL" id="JAXCGZ010010491">
    <property type="protein sequence ID" value="KAK7075523.1"/>
    <property type="molecule type" value="Genomic_DNA"/>
</dbReference>
<evidence type="ECO:0000313" key="2">
    <source>
        <dbReference type="Proteomes" id="UP001381693"/>
    </source>
</evidence>
<reference evidence="1 2" key="1">
    <citation type="submission" date="2023-11" db="EMBL/GenBank/DDBJ databases">
        <title>Halocaridina rubra genome assembly.</title>
        <authorList>
            <person name="Smith C."/>
        </authorList>
    </citation>
    <scope>NUCLEOTIDE SEQUENCE [LARGE SCALE GENOMIC DNA]</scope>
    <source>
        <strain evidence="1">EP-1</strain>
        <tissue evidence="1">Whole</tissue>
    </source>
</reference>
<gene>
    <name evidence="1" type="ORF">SK128_023306</name>
</gene>
<dbReference type="Proteomes" id="UP001381693">
    <property type="component" value="Unassembled WGS sequence"/>
</dbReference>
<protein>
    <submittedName>
        <fullName evidence="1">Uncharacterized protein</fullName>
    </submittedName>
</protein>
<evidence type="ECO:0000313" key="1">
    <source>
        <dbReference type="EMBL" id="KAK7075523.1"/>
    </source>
</evidence>
<proteinExistence type="predicted"/>
<organism evidence="1 2">
    <name type="scientific">Halocaridina rubra</name>
    <name type="common">Hawaiian red shrimp</name>
    <dbReference type="NCBI Taxonomy" id="373956"/>
    <lineage>
        <taxon>Eukaryota</taxon>
        <taxon>Metazoa</taxon>
        <taxon>Ecdysozoa</taxon>
        <taxon>Arthropoda</taxon>
        <taxon>Crustacea</taxon>
        <taxon>Multicrustacea</taxon>
        <taxon>Malacostraca</taxon>
        <taxon>Eumalacostraca</taxon>
        <taxon>Eucarida</taxon>
        <taxon>Decapoda</taxon>
        <taxon>Pleocyemata</taxon>
        <taxon>Caridea</taxon>
        <taxon>Atyoidea</taxon>
        <taxon>Atyidae</taxon>
        <taxon>Halocaridina</taxon>
    </lineage>
</organism>
<sequence>MRVTRVKAHTHLPESKHTSITTLSSLGMELPTINFSCCSQCHPSKKNRSINAYLDEARKADTDTGQFGYDVKQLGR</sequence>
<comment type="caution">
    <text evidence="1">The sequence shown here is derived from an EMBL/GenBank/DDBJ whole genome shotgun (WGS) entry which is preliminary data.</text>
</comment>